<organism evidence="2 3">
    <name type="scientific">Caldicoprobacter faecalis</name>
    <dbReference type="NCBI Taxonomy" id="937334"/>
    <lineage>
        <taxon>Bacteria</taxon>
        <taxon>Bacillati</taxon>
        <taxon>Bacillota</taxon>
        <taxon>Clostridia</taxon>
        <taxon>Caldicoprobacterales</taxon>
        <taxon>Caldicoprobacteraceae</taxon>
        <taxon>Caldicoprobacter</taxon>
    </lineage>
</organism>
<reference evidence="2 3" key="1">
    <citation type="submission" date="2016-10" db="EMBL/GenBank/DDBJ databases">
        <authorList>
            <person name="de Groot N.N."/>
        </authorList>
    </citation>
    <scope>NUCLEOTIDE SEQUENCE [LARGE SCALE GENOMIC DNA]</scope>
    <source>
        <strain evidence="2 3">DSM 20678</strain>
    </source>
</reference>
<dbReference type="STRING" id="937334.SAMN05444406_10633"/>
<dbReference type="RefSeq" id="WP_025746465.1">
    <property type="nucleotide sequence ID" value="NZ_FOXR01000006.1"/>
</dbReference>
<dbReference type="HAMAP" id="MF_01526">
    <property type="entry name" value="UPF0342"/>
    <property type="match status" value="1"/>
</dbReference>
<dbReference type="InterPro" id="IPR023378">
    <property type="entry name" value="YheA/YmcA-like_dom_sf"/>
</dbReference>
<dbReference type="Proteomes" id="UP000198577">
    <property type="component" value="Unassembled WGS sequence"/>
</dbReference>
<dbReference type="EMBL" id="FOXR01000006">
    <property type="protein sequence ID" value="SFP90315.1"/>
    <property type="molecule type" value="Genomic_DNA"/>
</dbReference>
<gene>
    <name evidence="2" type="ORF">SAMN05444406_10633</name>
</gene>
<dbReference type="AlphaFoldDB" id="A0A1I5U4U1"/>
<evidence type="ECO:0000313" key="3">
    <source>
        <dbReference type="Proteomes" id="UP000198577"/>
    </source>
</evidence>
<accession>A0A1I5U4U1</accession>
<dbReference type="SUPFAM" id="SSF158622">
    <property type="entry name" value="YheA/YmcA-like"/>
    <property type="match status" value="1"/>
</dbReference>
<evidence type="ECO:0000256" key="1">
    <source>
        <dbReference type="HAMAP-Rule" id="MF_01526"/>
    </source>
</evidence>
<name>A0A1I5U4U1_9FIRM</name>
<sequence>MNVYDKAHELARALSASKEYRDYKAAKEKIYQDEANKRMLKDFKKRQFQLQAAFLSGKQPNEEELDKFRKLSELIQHSPAISNFLQAEYRLNTLISDIYKILSEAVDMDLDFMQEDEKEGDKEK</sequence>
<comment type="similarity">
    <text evidence="1">Belongs to the UPF0342 family.</text>
</comment>
<dbReference type="Gene3D" id="1.20.1500.10">
    <property type="entry name" value="YheA/YmcA-like"/>
    <property type="match status" value="1"/>
</dbReference>
<dbReference type="OrthoDB" id="9811402at2"/>
<dbReference type="Pfam" id="PF06133">
    <property type="entry name" value="Com_YlbF"/>
    <property type="match status" value="1"/>
</dbReference>
<dbReference type="InterPro" id="IPR010368">
    <property type="entry name" value="Com_YlbF"/>
</dbReference>
<evidence type="ECO:0000313" key="2">
    <source>
        <dbReference type="EMBL" id="SFP90315.1"/>
    </source>
</evidence>
<keyword evidence="3" id="KW-1185">Reference proteome</keyword>
<proteinExistence type="inferred from homology"/>
<protein>
    <recommendedName>
        <fullName evidence="1">UPF0342 protein SAMN05444406_10633</fullName>
    </recommendedName>
</protein>